<evidence type="ECO:0000256" key="3">
    <source>
        <dbReference type="ARBA" id="ARBA00022670"/>
    </source>
</evidence>
<keyword evidence="9" id="KW-1133">Transmembrane helix</keyword>
<keyword evidence="5" id="KW-0378">Hydrolase</keyword>
<comment type="similarity">
    <text evidence="2">Belongs to the peptidase M13 family.</text>
</comment>
<feature type="compositionally biased region" description="Acidic residues" evidence="8">
    <location>
        <begin position="1"/>
        <end position="10"/>
    </location>
</feature>
<evidence type="ECO:0000256" key="8">
    <source>
        <dbReference type="SAM" id="MobiDB-lite"/>
    </source>
</evidence>
<sequence>MGRDEFDSDESFSSSSSAKASVSDQDKTGLQASSPFAALLAAVLLVCLVVALVNLSNVTRDNERAAGTPKGRPCYTAGCRRLAHFLQSYINRSIDPCDDFYGYVCSKSAYTNTFKKVKNTTMDSLVSLLHTSTVPEQGQSAMQKMVALFRACVSLARENRSEGGDLREFLVSLRLNPTSRGRSAGDPREDPLDVMLKLSVEYGLHLFLEFSTTGNATLSRYHKLAISEDYKEWCKKRANLTDTNSLTVYVTEYVSVLAPPWSHQDVLSFSHELISLENDVIVFLAQAEQSLEQAGQPKSLATKIRSLGKFTRNAVSSERWISAIQRWSEEKSMPEDTILTEHLALWLSWHLLGQGRWPTTRRLMVWGLLRKLAPYASARHLPRGGHELDSYCVKRVAHYAELAIMAVHLYRTVTPSVLADAERMAKSLRTAFANELQASDWLRGEPRKTALRKIAAMRMIIGFPKGLSRTEQLDEYYAQLPDLSSRQFLWSWLELMRFQQLKRRSSSVVEADALRVGKVNAYYSYGNRVWMSAGLIQAPIYFNHAPDAYNFGSLGQAIGHEIMHAYDVGGRNVDDEGRRRDWWSNETNFRYQENALCIRHSHEQVLKQRAWLLRGELDSENLADFAGASAAIRAYSALPPGRRLLTVPGFRPDQLFFVAQCVKWCAPLDSYRPGSWHGRARSRCIVPLMHMRRFSKAFRCAKGAYMNPKKKCRFW</sequence>
<dbReference type="CDD" id="cd08662">
    <property type="entry name" value="M13"/>
    <property type="match status" value="1"/>
</dbReference>
<dbReference type="Gene3D" id="3.40.390.10">
    <property type="entry name" value="Collagenase (Catalytic Domain)"/>
    <property type="match status" value="1"/>
</dbReference>
<evidence type="ECO:0008006" key="14">
    <source>
        <dbReference type="Google" id="ProtNLM"/>
    </source>
</evidence>
<dbReference type="InterPro" id="IPR008753">
    <property type="entry name" value="Peptidase_M13_N"/>
</dbReference>
<accession>A0AAQ4DY77</accession>
<evidence type="ECO:0000256" key="7">
    <source>
        <dbReference type="ARBA" id="ARBA00023049"/>
    </source>
</evidence>
<dbReference type="Proteomes" id="UP001321473">
    <property type="component" value="Unassembled WGS sequence"/>
</dbReference>
<evidence type="ECO:0000259" key="10">
    <source>
        <dbReference type="Pfam" id="PF01431"/>
    </source>
</evidence>
<evidence type="ECO:0000313" key="12">
    <source>
        <dbReference type="EMBL" id="KAK8767417.1"/>
    </source>
</evidence>
<keyword evidence="6" id="KW-0862">Zinc</keyword>
<dbReference type="Pfam" id="PF01431">
    <property type="entry name" value="Peptidase_M13"/>
    <property type="match status" value="1"/>
</dbReference>
<dbReference type="GO" id="GO:0016485">
    <property type="term" value="P:protein processing"/>
    <property type="evidence" value="ECO:0007669"/>
    <property type="project" value="TreeGrafter"/>
</dbReference>
<dbReference type="EMBL" id="JARKHS020025485">
    <property type="protein sequence ID" value="KAK8767417.1"/>
    <property type="molecule type" value="Genomic_DNA"/>
</dbReference>
<evidence type="ECO:0000313" key="13">
    <source>
        <dbReference type="Proteomes" id="UP001321473"/>
    </source>
</evidence>
<feature type="region of interest" description="Disordered" evidence="8">
    <location>
        <begin position="1"/>
        <end position="21"/>
    </location>
</feature>
<comment type="cofactor">
    <cofactor evidence="1">
        <name>Zn(2+)</name>
        <dbReference type="ChEBI" id="CHEBI:29105"/>
    </cofactor>
</comment>
<organism evidence="12 13">
    <name type="scientific">Amblyomma americanum</name>
    <name type="common">Lone star tick</name>
    <dbReference type="NCBI Taxonomy" id="6943"/>
    <lineage>
        <taxon>Eukaryota</taxon>
        <taxon>Metazoa</taxon>
        <taxon>Ecdysozoa</taxon>
        <taxon>Arthropoda</taxon>
        <taxon>Chelicerata</taxon>
        <taxon>Arachnida</taxon>
        <taxon>Acari</taxon>
        <taxon>Parasitiformes</taxon>
        <taxon>Ixodida</taxon>
        <taxon>Ixodoidea</taxon>
        <taxon>Ixodidae</taxon>
        <taxon>Amblyomminae</taxon>
        <taxon>Amblyomma</taxon>
    </lineage>
</organism>
<dbReference type="PANTHER" id="PTHR11733">
    <property type="entry name" value="ZINC METALLOPROTEASE FAMILY M13 NEPRILYSIN-RELATED"/>
    <property type="match status" value="1"/>
</dbReference>
<evidence type="ECO:0000256" key="9">
    <source>
        <dbReference type="SAM" id="Phobius"/>
    </source>
</evidence>
<keyword evidence="9" id="KW-0472">Membrane</keyword>
<feature type="domain" description="Peptidase M13 N-terminal" evidence="11">
    <location>
        <begin position="96"/>
        <end position="464"/>
    </location>
</feature>
<reference evidence="12 13" key="1">
    <citation type="journal article" date="2023" name="Arcadia Sci">
        <title>De novo assembly of a long-read Amblyomma americanum tick genome.</title>
        <authorList>
            <person name="Chou S."/>
            <person name="Poskanzer K.E."/>
            <person name="Rollins M."/>
            <person name="Thuy-Boun P.S."/>
        </authorList>
    </citation>
    <scope>NUCLEOTIDE SEQUENCE [LARGE SCALE GENOMIC DNA]</scope>
    <source>
        <strain evidence="12">F_SG_1</strain>
        <tissue evidence="12">Salivary glands</tissue>
    </source>
</reference>
<keyword evidence="4" id="KW-0479">Metal-binding</keyword>
<feature type="domain" description="Peptidase M13 C-terminal" evidence="10">
    <location>
        <begin position="520"/>
        <end position="713"/>
    </location>
</feature>
<evidence type="ECO:0000256" key="2">
    <source>
        <dbReference type="ARBA" id="ARBA00007357"/>
    </source>
</evidence>
<dbReference type="InterPro" id="IPR042089">
    <property type="entry name" value="Peptidase_M13_dom_2"/>
</dbReference>
<evidence type="ECO:0000259" key="11">
    <source>
        <dbReference type="Pfam" id="PF05649"/>
    </source>
</evidence>
<evidence type="ECO:0000256" key="6">
    <source>
        <dbReference type="ARBA" id="ARBA00022833"/>
    </source>
</evidence>
<proteinExistence type="inferred from homology"/>
<dbReference type="AlphaFoldDB" id="A0AAQ4DY77"/>
<dbReference type="InterPro" id="IPR018497">
    <property type="entry name" value="Peptidase_M13_C"/>
</dbReference>
<dbReference type="GO" id="GO:0004222">
    <property type="term" value="F:metalloendopeptidase activity"/>
    <property type="evidence" value="ECO:0007669"/>
    <property type="project" value="InterPro"/>
</dbReference>
<dbReference type="PROSITE" id="PS51885">
    <property type="entry name" value="NEPRILYSIN"/>
    <property type="match status" value="1"/>
</dbReference>
<dbReference type="InterPro" id="IPR024079">
    <property type="entry name" value="MetalloPept_cat_dom_sf"/>
</dbReference>
<feature type="compositionally biased region" description="Low complexity" evidence="8">
    <location>
        <begin position="11"/>
        <end position="21"/>
    </location>
</feature>
<comment type="caution">
    <text evidence="12">The sequence shown here is derived from an EMBL/GenBank/DDBJ whole genome shotgun (WGS) entry which is preliminary data.</text>
</comment>
<keyword evidence="13" id="KW-1185">Reference proteome</keyword>
<dbReference type="GO" id="GO:0005886">
    <property type="term" value="C:plasma membrane"/>
    <property type="evidence" value="ECO:0007669"/>
    <property type="project" value="TreeGrafter"/>
</dbReference>
<protein>
    <recommendedName>
        <fullName evidence="14">M13 family peptidase</fullName>
    </recommendedName>
</protein>
<dbReference type="SUPFAM" id="SSF55486">
    <property type="entry name" value="Metalloproteases ('zincins'), catalytic domain"/>
    <property type="match status" value="1"/>
</dbReference>
<dbReference type="Pfam" id="PF05649">
    <property type="entry name" value="Peptidase_M13_N"/>
    <property type="match status" value="1"/>
</dbReference>
<name>A0AAQ4DY77_AMBAM</name>
<gene>
    <name evidence="12" type="ORF">V5799_005806</name>
</gene>
<feature type="transmembrane region" description="Helical" evidence="9">
    <location>
        <begin position="36"/>
        <end position="55"/>
    </location>
</feature>
<evidence type="ECO:0000256" key="1">
    <source>
        <dbReference type="ARBA" id="ARBA00001947"/>
    </source>
</evidence>
<dbReference type="PRINTS" id="PR00786">
    <property type="entry name" value="NEPRILYSIN"/>
</dbReference>
<evidence type="ECO:0000256" key="4">
    <source>
        <dbReference type="ARBA" id="ARBA00022723"/>
    </source>
</evidence>
<dbReference type="InterPro" id="IPR000718">
    <property type="entry name" value="Peptidase_M13"/>
</dbReference>
<dbReference type="GO" id="GO:0046872">
    <property type="term" value="F:metal ion binding"/>
    <property type="evidence" value="ECO:0007669"/>
    <property type="project" value="UniProtKB-KW"/>
</dbReference>
<dbReference type="PANTHER" id="PTHR11733:SF241">
    <property type="entry name" value="GH26575P-RELATED"/>
    <property type="match status" value="1"/>
</dbReference>
<keyword evidence="7" id="KW-0482">Metalloprotease</keyword>
<dbReference type="Gene3D" id="1.10.1380.10">
    <property type="entry name" value="Neutral endopeptidase , domain2"/>
    <property type="match status" value="1"/>
</dbReference>
<keyword evidence="3" id="KW-0645">Protease</keyword>
<evidence type="ECO:0000256" key="5">
    <source>
        <dbReference type="ARBA" id="ARBA00022801"/>
    </source>
</evidence>
<keyword evidence="9" id="KW-0812">Transmembrane</keyword>